<dbReference type="PANTHER" id="PTHR30520:SF2">
    <property type="entry name" value="INNER MEMBRANE PROTEIN YFDC"/>
    <property type="match status" value="1"/>
</dbReference>
<feature type="compositionally biased region" description="Polar residues" evidence="5">
    <location>
        <begin position="292"/>
        <end position="301"/>
    </location>
</feature>
<evidence type="ECO:0000256" key="6">
    <source>
        <dbReference type="SAM" id="Phobius"/>
    </source>
</evidence>
<keyword evidence="8" id="KW-1185">Reference proteome</keyword>
<dbReference type="RefSeq" id="WP_263414797.1">
    <property type="nucleotide sequence ID" value="NZ_BAABBH010000001.1"/>
</dbReference>
<feature type="transmembrane region" description="Helical" evidence="6">
    <location>
        <begin position="246"/>
        <end position="268"/>
    </location>
</feature>
<dbReference type="EMBL" id="JBJYXY010000001">
    <property type="protein sequence ID" value="MFN2977026.1"/>
    <property type="molecule type" value="Genomic_DNA"/>
</dbReference>
<evidence type="ECO:0000256" key="1">
    <source>
        <dbReference type="ARBA" id="ARBA00004141"/>
    </source>
</evidence>
<dbReference type="InterPro" id="IPR000292">
    <property type="entry name" value="For/NO2_transpt"/>
</dbReference>
<keyword evidence="4 6" id="KW-0472">Membrane</keyword>
<protein>
    <submittedName>
        <fullName evidence="7">Formate/nitrite transporter family protein</fullName>
    </submittedName>
</protein>
<evidence type="ECO:0000313" key="7">
    <source>
        <dbReference type="EMBL" id="MFN2977026.1"/>
    </source>
</evidence>
<dbReference type="Pfam" id="PF01226">
    <property type="entry name" value="Form_Nir_trans"/>
    <property type="match status" value="1"/>
</dbReference>
<dbReference type="InterPro" id="IPR023271">
    <property type="entry name" value="Aquaporin-like"/>
</dbReference>
<dbReference type="PANTHER" id="PTHR30520">
    <property type="entry name" value="FORMATE TRANSPORTER-RELATED"/>
    <property type="match status" value="1"/>
</dbReference>
<keyword evidence="2 6" id="KW-0812">Transmembrane</keyword>
<comment type="caution">
    <text evidence="7">The sequence shown here is derived from an EMBL/GenBank/DDBJ whole genome shotgun (WGS) entry which is preliminary data.</text>
</comment>
<sequence length="301" mass="31810">MPTEEATQAADAAAAGQSSQQNLERPSAEQIYRQVLSNAEDELKRTAPSLFISGFAGGTFMGLSALGTAIALALLGNGPVASFCAKLFYPLGFIAVILGRAQLFTENTLYPVALVLARKKHVWSTLRLWSLVLPGNVLGAAAFAGLASYTPALNPKILEALVHLGVEASQHPVATIFWSGVMGGWMIASVAWLVSGSHSITGSVMIIFSLAFVVGLGGFAHCIAGSGEVIAAVLTHHLPWWAYPRWLGLAVAGNVCGGVLMVTVLEYGQVIGDSDLRKIEDQRPGERRERLNSSFTGLPPI</sequence>
<feature type="region of interest" description="Disordered" evidence="5">
    <location>
        <begin position="282"/>
        <end position="301"/>
    </location>
</feature>
<dbReference type="Gene3D" id="1.20.1080.10">
    <property type="entry name" value="Glycerol uptake facilitator protein"/>
    <property type="match status" value="1"/>
</dbReference>
<gene>
    <name evidence="7" type="ORF">ACK2TP_14740</name>
</gene>
<feature type="region of interest" description="Disordered" evidence="5">
    <location>
        <begin position="1"/>
        <end position="25"/>
    </location>
</feature>
<feature type="transmembrane region" description="Helical" evidence="6">
    <location>
        <begin position="126"/>
        <end position="149"/>
    </location>
</feature>
<feature type="transmembrane region" description="Helical" evidence="6">
    <location>
        <begin position="176"/>
        <end position="194"/>
    </location>
</feature>
<keyword evidence="3 6" id="KW-1133">Transmembrane helix</keyword>
<proteinExistence type="predicted"/>
<feature type="transmembrane region" description="Helical" evidence="6">
    <location>
        <begin position="206"/>
        <end position="234"/>
    </location>
</feature>
<evidence type="ECO:0000256" key="2">
    <source>
        <dbReference type="ARBA" id="ARBA00022692"/>
    </source>
</evidence>
<organism evidence="7 8">
    <name type="scientific">Terriglobus aquaticus</name>
    <dbReference type="NCBI Taxonomy" id="940139"/>
    <lineage>
        <taxon>Bacteria</taxon>
        <taxon>Pseudomonadati</taxon>
        <taxon>Acidobacteriota</taxon>
        <taxon>Terriglobia</taxon>
        <taxon>Terriglobales</taxon>
        <taxon>Acidobacteriaceae</taxon>
        <taxon>Terriglobus</taxon>
    </lineage>
</organism>
<comment type="subcellular location">
    <subcellularLocation>
        <location evidence="1">Membrane</location>
        <topology evidence="1">Multi-pass membrane protein</topology>
    </subcellularLocation>
</comment>
<feature type="compositionally biased region" description="Low complexity" evidence="5">
    <location>
        <begin position="1"/>
        <end position="21"/>
    </location>
</feature>
<feature type="transmembrane region" description="Helical" evidence="6">
    <location>
        <begin position="87"/>
        <end position="105"/>
    </location>
</feature>
<dbReference type="Proteomes" id="UP001634747">
    <property type="component" value="Unassembled WGS sequence"/>
</dbReference>
<accession>A0ABW9KMM2</accession>
<reference evidence="7 8" key="1">
    <citation type="submission" date="2024-12" db="EMBL/GenBank/DDBJ databases">
        <authorList>
            <person name="Lee Y."/>
        </authorList>
    </citation>
    <scope>NUCLEOTIDE SEQUENCE [LARGE SCALE GENOMIC DNA]</scope>
    <source>
        <strain evidence="7 8">03SUJ4</strain>
    </source>
</reference>
<evidence type="ECO:0000256" key="5">
    <source>
        <dbReference type="SAM" id="MobiDB-lite"/>
    </source>
</evidence>
<feature type="transmembrane region" description="Helical" evidence="6">
    <location>
        <begin position="50"/>
        <end position="75"/>
    </location>
</feature>
<feature type="compositionally biased region" description="Basic and acidic residues" evidence="5">
    <location>
        <begin position="282"/>
        <end position="291"/>
    </location>
</feature>
<evidence type="ECO:0000256" key="3">
    <source>
        <dbReference type="ARBA" id="ARBA00022989"/>
    </source>
</evidence>
<evidence type="ECO:0000256" key="4">
    <source>
        <dbReference type="ARBA" id="ARBA00023136"/>
    </source>
</evidence>
<name>A0ABW9KMM2_9BACT</name>
<evidence type="ECO:0000313" key="8">
    <source>
        <dbReference type="Proteomes" id="UP001634747"/>
    </source>
</evidence>